<feature type="domain" description="AB hydrolase-1" evidence="2">
    <location>
        <begin position="48"/>
        <end position="161"/>
    </location>
</feature>
<feature type="region of interest" description="Disordered" evidence="1">
    <location>
        <begin position="1"/>
        <end position="25"/>
    </location>
</feature>
<proteinExistence type="predicted"/>
<dbReference type="InterPro" id="IPR029058">
    <property type="entry name" value="AB_hydrolase_fold"/>
</dbReference>
<evidence type="ECO:0000313" key="3">
    <source>
        <dbReference type="EMBL" id="GGF33893.1"/>
    </source>
</evidence>
<dbReference type="RefSeq" id="WP_188490951.1">
    <property type="nucleotide sequence ID" value="NZ_BMCS01000002.1"/>
</dbReference>
<dbReference type="PIRSF" id="PIRSF037442">
    <property type="entry name" value="UCP037442_abhydr"/>
    <property type="match status" value="1"/>
</dbReference>
<name>A0ABQ1V2S7_9NOCA</name>
<dbReference type="Pfam" id="PF00561">
    <property type="entry name" value="Abhydrolase_1"/>
    <property type="match status" value="1"/>
</dbReference>
<keyword evidence="4" id="KW-1185">Reference proteome</keyword>
<accession>A0ABQ1V2S7</accession>
<organism evidence="3 4">
    <name type="scientific">Williamsia phyllosphaerae</name>
    <dbReference type="NCBI Taxonomy" id="885042"/>
    <lineage>
        <taxon>Bacteria</taxon>
        <taxon>Bacillati</taxon>
        <taxon>Actinomycetota</taxon>
        <taxon>Actinomycetes</taxon>
        <taxon>Mycobacteriales</taxon>
        <taxon>Nocardiaceae</taxon>
        <taxon>Williamsia</taxon>
    </lineage>
</organism>
<evidence type="ECO:0000259" key="2">
    <source>
        <dbReference type="Pfam" id="PF00561"/>
    </source>
</evidence>
<dbReference type="SUPFAM" id="SSF53474">
    <property type="entry name" value="alpha/beta-Hydrolases"/>
    <property type="match status" value="1"/>
</dbReference>
<dbReference type="InterPro" id="IPR000073">
    <property type="entry name" value="AB_hydrolase_1"/>
</dbReference>
<gene>
    <name evidence="3" type="ORF">GCM10007298_32140</name>
</gene>
<dbReference type="Gene3D" id="3.40.50.1820">
    <property type="entry name" value="alpha/beta hydrolase"/>
    <property type="match status" value="1"/>
</dbReference>
<dbReference type="Proteomes" id="UP000632454">
    <property type="component" value="Unassembled WGS sequence"/>
</dbReference>
<dbReference type="EMBL" id="BMCS01000002">
    <property type="protein sequence ID" value="GGF33893.1"/>
    <property type="molecule type" value="Genomic_DNA"/>
</dbReference>
<evidence type="ECO:0000313" key="4">
    <source>
        <dbReference type="Proteomes" id="UP000632454"/>
    </source>
</evidence>
<protein>
    <recommendedName>
        <fullName evidence="2">AB hydrolase-1 domain-containing protein</fullName>
    </recommendedName>
</protein>
<reference evidence="4" key="1">
    <citation type="journal article" date="2019" name="Int. J. Syst. Evol. Microbiol.">
        <title>The Global Catalogue of Microorganisms (GCM) 10K type strain sequencing project: providing services to taxonomists for standard genome sequencing and annotation.</title>
        <authorList>
            <consortium name="The Broad Institute Genomics Platform"/>
            <consortium name="The Broad Institute Genome Sequencing Center for Infectious Disease"/>
            <person name="Wu L."/>
            <person name="Ma J."/>
        </authorList>
    </citation>
    <scope>NUCLEOTIDE SEQUENCE [LARGE SCALE GENOMIC DNA]</scope>
    <source>
        <strain evidence="4">CCM 7855</strain>
    </source>
</reference>
<dbReference type="InterPro" id="IPR017208">
    <property type="entry name" value="UCP037442_abhydr"/>
</dbReference>
<comment type="caution">
    <text evidence="3">The sequence shown here is derived from an EMBL/GenBank/DDBJ whole genome shotgun (WGS) entry which is preliminary data.</text>
</comment>
<evidence type="ECO:0000256" key="1">
    <source>
        <dbReference type="SAM" id="MobiDB-lite"/>
    </source>
</evidence>
<sequence length="322" mass="34575">MSAPEKSAPETSTQRASKPDTRESVVVTTAPGVTITLRLWRNPVAGAPVVLILPAMAMKAKHYRALAGALAASGAQVATCDLRAQGEARPSLEDSPNFGYREMLEEDLPALIAAVREQFGVERVHLFGHSVGGQLAILRAAAEFGATDTRPSIASVTIIGTGTVFWRAFGPRRWFEALSQIQWIGMVSRVRGSWPGGVLIPGPMAGRVMVDWSRHSLTSHYRPAGTELDYDALVDRLPVPVLAISLADDDLGPRSNVDFLVRKLRSASVSRWHIEGDSPITHRGHVDWLQDSALLAPVVTAWMSAGTLRPDLAGANVAGEPA</sequence>